<dbReference type="PROSITE" id="PS52050">
    <property type="entry name" value="WYL"/>
    <property type="match status" value="1"/>
</dbReference>
<organism evidence="3 4">
    <name type="scientific">Lichenifustis flavocetrariae</name>
    <dbReference type="NCBI Taxonomy" id="2949735"/>
    <lineage>
        <taxon>Bacteria</taxon>
        <taxon>Pseudomonadati</taxon>
        <taxon>Pseudomonadota</taxon>
        <taxon>Alphaproteobacteria</taxon>
        <taxon>Hyphomicrobiales</taxon>
        <taxon>Lichenihabitantaceae</taxon>
        <taxon>Lichenifustis</taxon>
    </lineage>
</organism>
<dbReference type="AlphaFoldDB" id="A0AA42CK96"/>
<gene>
    <name evidence="3" type="ORF">M8523_20100</name>
</gene>
<name>A0AA42CK96_9HYPH</name>
<feature type="domain" description="WYL" evidence="2">
    <location>
        <begin position="139"/>
        <end position="201"/>
    </location>
</feature>
<dbReference type="InterPro" id="IPR036390">
    <property type="entry name" value="WH_DNA-bd_sf"/>
</dbReference>
<dbReference type="Proteomes" id="UP001165667">
    <property type="component" value="Unassembled WGS sequence"/>
</dbReference>
<dbReference type="RefSeq" id="WP_282586693.1">
    <property type="nucleotide sequence ID" value="NZ_JAMOIM010000014.1"/>
</dbReference>
<accession>A0AA42CK96</accession>
<dbReference type="InterPro" id="IPR026881">
    <property type="entry name" value="WYL_dom"/>
</dbReference>
<dbReference type="SUPFAM" id="SSF46785">
    <property type="entry name" value="Winged helix' DNA-binding domain"/>
    <property type="match status" value="1"/>
</dbReference>
<sequence>MRRSSRLFEIIQVLRRAPAPMPAHVIAATLEVNKRTVYRDIATLQAMRVPIQGEAGIGYVMRRGFDLPPLMFTVEELEAVVVGLALLDRTRDDGLRLAAARVRQKLADVVPPQAGSLNEVALRTSSWSNIPSSETDCGLVRRAIREERKLRFDYRNVSAQSTTRTVMPLTLTYWIDGIVLGGWCELRADYRHFRVDRMSSCTFTGDSFVGEGKRLRQAWENSGQA</sequence>
<evidence type="ECO:0000313" key="4">
    <source>
        <dbReference type="Proteomes" id="UP001165667"/>
    </source>
</evidence>
<dbReference type="InterPro" id="IPR013196">
    <property type="entry name" value="HTH_11"/>
</dbReference>
<evidence type="ECO:0000259" key="2">
    <source>
        <dbReference type="Pfam" id="PF13280"/>
    </source>
</evidence>
<keyword evidence="4" id="KW-1185">Reference proteome</keyword>
<evidence type="ECO:0000313" key="3">
    <source>
        <dbReference type="EMBL" id="MCW6510324.1"/>
    </source>
</evidence>
<dbReference type="InterPro" id="IPR036388">
    <property type="entry name" value="WH-like_DNA-bd_sf"/>
</dbReference>
<evidence type="ECO:0000259" key="1">
    <source>
        <dbReference type="Pfam" id="PF08279"/>
    </source>
</evidence>
<feature type="domain" description="Helix-turn-helix type 11" evidence="1">
    <location>
        <begin position="6"/>
        <end position="59"/>
    </location>
</feature>
<dbReference type="InterPro" id="IPR051534">
    <property type="entry name" value="CBASS_pafABC_assoc_protein"/>
</dbReference>
<dbReference type="Gene3D" id="1.10.10.10">
    <property type="entry name" value="Winged helix-like DNA-binding domain superfamily/Winged helix DNA-binding domain"/>
    <property type="match status" value="1"/>
</dbReference>
<dbReference type="PANTHER" id="PTHR34580:SF3">
    <property type="entry name" value="PROTEIN PAFB"/>
    <property type="match status" value="1"/>
</dbReference>
<dbReference type="PANTHER" id="PTHR34580">
    <property type="match status" value="1"/>
</dbReference>
<dbReference type="EMBL" id="JAMOIM010000014">
    <property type="protein sequence ID" value="MCW6510324.1"/>
    <property type="molecule type" value="Genomic_DNA"/>
</dbReference>
<protein>
    <submittedName>
        <fullName evidence="3">YafY family transcriptional regulator</fullName>
    </submittedName>
</protein>
<reference evidence="3" key="1">
    <citation type="submission" date="2022-05" db="EMBL/GenBank/DDBJ databases">
        <authorList>
            <person name="Pankratov T."/>
        </authorList>
    </citation>
    <scope>NUCLEOTIDE SEQUENCE</scope>
    <source>
        <strain evidence="3">BP6-180914</strain>
    </source>
</reference>
<proteinExistence type="predicted"/>
<dbReference type="Pfam" id="PF13280">
    <property type="entry name" value="WYL"/>
    <property type="match status" value="1"/>
</dbReference>
<dbReference type="Pfam" id="PF08279">
    <property type="entry name" value="HTH_11"/>
    <property type="match status" value="1"/>
</dbReference>
<comment type="caution">
    <text evidence="3">The sequence shown here is derived from an EMBL/GenBank/DDBJ whole genome shotgun (WGS) entry which is preliminary data.</text>
</comment>